<evidence type="ECO:0000313" key="2">
    <source>
        <dbReference type="EMBL" id="TKW15238.1"/>
    </source>
</evidence>
<proteinExistence type="predicted"/>
<feature type="transmembrane region" description="Helical" evidence="1">
    <location>
        <begin position="42"/>
        <end position="62"/>
    </location>
</feature>
<keyword evidence="1" id="KW-0812">Transmembrane</keyword>
<dbReference type="AlphaFoldDB" id="A0A4U6UGX1"/>
<keyword evidence="3" id="KW-1185">Reference proteome</keyword>
<evidence type="ECO:0000256" key="1">
    <source>
        <dbReference type="SAM" id="Phobius"/>
    </source>
</evidence>
<keyword evidence="1" id="KW-1133">Transmembrane helix</keyword>
<sequence length="121" mass="13215">MAVTISVNDQSAVAAAPEKSMPTSCLCPLAGLPPSKPLPMNHGNFICTISPSLLSFILYIWICMHQLEMATKTSNDYHLGGRNTHLIFCFSDSVAGYKCHCVRGQKPAGRTTRRDKIQDCS</sequence>
<protein>
    <submittedName>
        <fullName evidence="2">Uncharacterized protein</fullName>
    </submittedName>
</protein>
<evidence type="ECO:0000313" key="3">
    <source>
        <dbReference type="Proteomes" id="UP000298652"/>
    </source>
</evidence>
<organism evidence="2 3">
    <name type="scientific">Setaria viridis</name>
    <name type="common">Green bristlegrass</name>
    <name type="synonym">Setaria italica subsp. viridis</name>
    <dbReference type="NCBI Taxonomy" id="4556"/>
    <lineage>
        <taxon>Eukaryota</taxon>
        <taxon>Viridiplantae</taxon>
        <taxon>Streptophyta</taxon>
        <taxon>Embryophyta</taxon>
        <taxon>Tracheophyta</taxon>
        <taxon>Spermatophyta</taxon>
        <taxon>Magnoliopsida</taxon>
        <taxon>Liliopsida</taxon>
        <taxon>Poales</taxon>
        <taxon>Poaceae</taxon>
        <taxon>PACMAD clade</taxon>
        <taxon>Panicoideae</taxon>
        <taxon>Panicodae</taxon>
        <taxon>Paniceae</taxon>
        <taxon>Cenchrinae</taxon>
        <taxon>Setaria</taxon>
    </lineage>
</organism>
<gene>
    <name evidence="2" type="ORF">SEVIR_5G224200v2</name>
</gene>
<name>A0A4U6UGX1_SETVI</name>
<dbReference type="Gramene" id="TKW15238">
    <property type="protein sequence ID" value="TKW15238"/>
    <property type="gene ID" value="SEVIR_5G224200v2"/>
</dbReference>
<keyword evidence="1" id="KW-0472">Membrane</keyword>
<dbReference type="Proteomes" id="UP000298652">
    <property type="component" value="Chromosome 5"/>
</dbReference>
<dbReference type="EMBL" id="CM016556">
    <property type="protein sequence ID" value="TKW15238.1"/>
    <property type="molecule type" value="Genomic_DNA"/>
</dbReference>
<accession>A0A4U6UGX1</accession>
<reference evidence="2" key="1">
    <citation type="submission" date="2019-03" db="EMBL/GenBank/DDBJ databases">
        <title>WGS assembly of Setaria viridis.</title>
        <authorList>
            <person name="Huang P."/>
            <person name="Jenkins J."/>
            <person name="Grimwood J."/>
            <person name="Barry K."/>
            <person name="Healey A."/>
            <person name="Mamidi S."/>
            <person name="Sreedasyam A."/>
            <person name="Shu S."/>
            <person name="Feldman M."/>
            <person name="Wu J."/>
            <person name="Yu Y."/>
            <person name="Chen C."/>
            <person name="Johnson J."/>
            <person name="Rokhsar D."/>
            <person name="Baxter I."/>
            <person name="Schmutz J."/>
            <person name="Brutnell T."/>
            <person name="Kellogg E."/>
        </authorList>
    </citation>
    <scope>NUCLEOTIDE SEQUENCE [LARGE SCALE GENOMIC DNA]</scope>
</reference>